<dbReference type="SUPFAM" id="SSF56112">
    <property type="entry name" value="Protein kinase-like (PK-like)"/>
    <property type="match status" value="1"/>
</dbReference>
<evidence type="ECO:0000256" key="2">
    <source>
        <dbReference type="ARBA" id="ARBA00008684"/>
    </source>
</evidence>
<dbReference type="FunFam" id="1.10.510.10:FF:000032">
    <property type="entry name" value="Serine/threonine-protein kinase PBS1"/>
    <property type="match status" value="1"/>
</dbReference>
<keyword evidence="4" id="KW-1003">Cell membrane</keyword>
<evidence type="ECO:0000256" key="7">
    <source>
        <dbReference type="ARBA" id="ARBA00022741"/>
    </source>
</evidence>
<comment type="function">
    <text evidence="11">May be involved in plant defense signaling.</text>
</comment>
<feature type="compositionally biased region" description="Basic and acidic residues" evidence="14">
    <location>
        <begin position="368"/>
        <end position="379"/>
    </location>
</feature>
<dbReference type="InterPro" id="IPR001245">
    <property type="entry name" value="Ser-Thr/Tyr_kinase_cat_dom"/>
</dbReference>
<dbReference type="InterPro" id="IPR008271">
    <property type="entry name" value="Ser/Thr_kinase_AS"/>
</dbReference>
<evidence type="ECO:0000256" key="14">
    <source>
        <dbReference type="SAM" id="MobiDB-lite"/>
    </source>
</evidence>
<sequence length="417" mass="46073">MGNCWGSKAENPTPSTTGRLSSGTGAGTSQAISNITSSKGSTISAKSQFSAASGDEAYPDGQILPTPNLRIFSFTELKVATKNFRPDTVLGEGGFGQVFKGWLEDKGQSKSGNGTVIAVKKLNSESLQGFQEWQSEVNFLGRLSHPNLVKLLGYCWEDRELLLIYEFMQKGSLENHLFGRGSAVQPLPWDLRLKIAIGAARGLAFLHTSEKQVIYRDFKASNILLDGSYTAKISDFGLAKLGPSASQSHVTTRVMGTYGYAAPEYVATGHLYVKSDVYGFGVVLVEILTGLRALDTNRPSGKHNLVDWVKPYLSERRKLKQIMDSRLEGKYPSKAVFHISQLALKCLAAEPKHRPSMKEVLEKLERFEAANERPREPRNHASHPMVHRQGQQPLHHRSPLHPRLDGNPAYQNSSRVR</sequence>
<feature type="region of interest" description="Disordered" evidence="14">
    <location>
        <begin position="1"/>
        <end position="38"/>
    </location>
</feature>
<evidence type="ECO:0000256" key="1">
    <source>
        <dbReference type="ARBA" id="ARBA00004236"/>
    </source>
</evidence>
<dbReference type="GO" id="GO:0005524">
    <property type="term" value="F:ATP binding"/>
    <property type="evidence" value="ECO:0007669"/>
    <property type="project" value="UniProtKB-UniRule"/>
</dbReference>
<name>A0A8J4R5T4_9ROSI</name>
<organism evidence="16 17">
    <name type="scientific">Castanea mollissima</name>
    <name type="common">Chinese chestnut</name>
    <dbReference type="NCBI Taxonomy" id="60419"/>
    <lineage>
        <taxon>Eukaryota</taxon>
        <taxon>Viridiplantae</taxon>
        <taxon>Streptophyta</taxon>
        <taxon>Embryophyta</taxon>
        <taxon>Tracheophyta</taxon>
        <taxon>Spermatophyta</taxon>
        <taxon>Magnoliopsida</taxon>
        <taxon>eudicotyledons</taxon>
        <taxon>Gunneridae</taxon>
        <taxon>Pentapetalae</taxon>
        <taxon>rosids</taxon>
        <taxon>fabids</taxon>
        <taxon>Fagales</taxon>
        <taxon>Fagaceae</taxon>
        <taxon>Castanea</taxon>
    </lineage>
</organism>
<evidence type="ECO:0000256" key="12">
    <source>
        <dbReference type="PROSITE-ProRule" id="PRU10141"/>
    </source>
</evidence>
<evidence type="ECO:0000256" key="6">
    <source>
        <dbReference type="ARBA" id="ARBA00022679"/>
    </source>
</evidence>
<evidence type="ECO:0000256" key="5">
    <source>
        <dbReference type="ARBA" id="ARBA00022527"/>
    </source>
</evidence>
<dbReference type="OrthoDB" id="4062651at2759"/>
<comment type="caution">
    <text evidence="16">The sequence shown here is derived from an EMBL/GenBank/DDBJ whole genome shotgun (WGS) entry which is preliminary data.</text>
</comment>
<keyword evidence="9 12" id="KW-0067">ATP-binding</keyword>
<evidence type="ECO:0000256" key="11">
    <source>
        <dbReference type="ARBA" id="ARBA00054261"/>
    </source>
</evidence>
<dbReference type="GO" id="GO:0005886">
    <property type="term" value="C:plasma membrane"/>
    <property type="evidence" value="ECO:0007669"/>
    <property type="project" value="UniProtKB-SubCell"/>
</dbReference>
<evidence type="ECO:0000313" key="16">
    <source>
        <dbReference type="EMBL" id="KAF3966576.1"/>
    </source>
</evidence>
<feature type="domain" description="Protein kinase" evidence="15">
    <location>
        <begin position="84"/>
        <end position="386"/>
    </location>
</feature>
<dbReference type="PROSITE" id="PS00107">
    <property type="entry name" value="PROTEIN_KINASE_ATP"/>
    <property type="match status" value="1"/>
</dbReference>
<keyword evidence="8" id="KW-0418">Kinase</keyword>
<gene>
    <name evidence="16" type="ORF">CMV_009339</name>
</gene>
<dbReference type="Gene3D" id="3.30.200.20">
    <property type="entry name" value="Phosphorylase Kinase, domain 1"/>
    <property type="match status" value="1"/>
</dbReference>
<evidence type="ECO:0000256" key="10">
    <source>
        <dbReference type="ARBA" id="ARBA00023136"/>
    </source>
</evidence>
<dbReference type="InterPro" id="IPR011009">
    <property type="entry name" value="Kinase-like_dom_sf"/>
</dbReference>
<dbReference type="Proteomes" id="UP000737018">
    <property type="component" value="Unassembled WGS sequence"/>
</dbReference>
<evidence type="ECO:0000256" key="8">
    <source>
        <dbReference type="ARBA" id="ARBA00022777"/>
    </source>
</evidence>
<dbReference type="GO" id="GO:0004674">
    <property type="term" value="F:protein serine/threonine kinase activity"/>
    <property type="evidence" value="ECO:0007669"/>
    <property type="project" value="UniProtKB-KW"/>
</dbReference>
<dbReference type="PROSITE" id="PS00108">
    <property type="entry name" value="PROTEIN_KINASE_ST"/>
    <property type="match status" value="1"/>
</dbReference>
<dbReference type="AlphaFoldDB" id="A0A8J4R5T4"/>
<evidence type="ECO:0000256" key="9">
    <source>
        <dbReference type="ARBA" id="ARBA00022840"/>
    </source>
</evidence>
<keyword evidence="7 12" id="KW-0547">Nucleotide-binding</keyword>
<dbReference type="EMBL" id="JRKL02001024">
    <property type="protein sequence ID" value="KAF3966576.1"/>
    <property type="molecule type" value="Genomic_DNA"/>
</dbReference>
<dbReference type="EC" id="2.7.11.1" evidence="3"/>
<dbReference type="InterPro" id="IPR017441">
    <property type="entry name" value="Protein_kinase_ATP_BS"/>
</dbReference>
<keyword evidence="17" id="KW-1185">Reference proteome</keyword>
<evidence type="ECO:0000256" key="13">
    <source>
        <dbReference type="RuleBase" id="RU000304"/>
    </source>
</evidence>
<reference evidence="16" key="1">
    <citation type="submission" date="2020-03" db="EMBL/GenBank/DDBJ databases">
        <title>Castanea mollissima Vanexum genome sequencing.</title>
        <authorList>
            <person name="Staton M."/>
        </authorList>
    </citation>
    <scope>NUCLEOTIDE SEQUENCE</scope>
    <source>
        <tissue evidence="16">Leaf</tissue>
    </source>
</reference>
<feature type="compositionally biased region" description="Polar residues" evidence="14">
    <location>
        <begin position="10"/>
        <end position="38"/>
    </location>
</feature>
<dbReference type="Pfam" id="PF07714">
    <property type="entry name" value="PK_Tyr_Ser-Thr"/>
    <property type="match status" value="1"/>
</dbReference>
<feature type="region of interest" description="Disordered" evidence="14">
    <location>
        <begin position="368"/>
        <end position="417"/>
    </location>
</feature>
<comment type="similarity">
    <text evidence="2">Belongs to the protein kinase superfamily. Ser/Thr protein kinase family.</text>
</comment>
<dbReference type="PANTHER" id="PTHR45621">
    <property type="entry name" value="OS01G0588500 PROTEIN-RELATED"/>
    <property type="match status" value="1"/>
</dbReference>
<evidence type="ECO:0000259" key="15">
    <source>
        <dbReference type="PROSITE" id="PS50011"/>
    </source>
</evidence>
<keyword evidence="10" id="KW-0472">Membrane</keyword>
<dbReference type="InterPro" id="IPR000719">
    <property type="entry name" value="Prot_kinase_dom"/>
</dbReference>
<proteinExistence type="inferred from homology"/>
<protein>
    <recommendedName>
        <fullName evidence="3">non-specific serine/threonine protein kinase</fullName>
        <ecNumber evidence="3">2.7.11.1</ecNumber>
    </recommendedName>
</protein>
<evidence type="ECO:0000256" key="3">
    <source>
        <dbReference type="ARBA" id="ARBA00012513"/>
    </source>
</evidence>
<dbReference type="PROSITE" id="PS50011">
    <property type="entry name" value="PROTEIN_KINASE_DOM"/>
    <property type="match status" value="1"/>
</dbReference>
<comment type="subcellular location">
    <subcellularLocation>
        <location evidence="1">Cell membrane</location>
    </subcellularLocation>
</comment>
<dbReference type="CDD" id="cd14066">
    <property type="entry name" value="STKc_IRAK"/>
    <property type="match status" value="1"/>
</dbReference>
<feature type="binding site" evidence="12">
    <location>
        <position position="121"/>
    </location>
    <ligand>
        <name>ATP</name>
        <dbReference type="ChEBI" id="CHEBI:30616"/>
    </ligand>
</feature>
<dbReference type="Gene3D" id="1.10.510.10">
    <property type="entry name" value="Transferase(Phosphotransferase) domain 1"/>
    <property type="match status" value="1"/>
</dbReference>
<evidence type="ECO:0000313" key="17">
    <source>
        <dbReference type="Proteomes" id="UP000737018"/>
    </source>
</evidence>
<keyword evidence="5 13" id="KW-0723">Serine/threonine-protein kinase</keyword>
<keyword evidence="6" id="KW-0808">Transferase</keyword>
<accession>A0A8J4R5T4</accession>
<evidence type="ECO:0000256" key="4">
    <source>
        <dbReference type="ARBA" id="ARBA00022475"/>
    </source>
</evidence>
<dbReference type="FunFam" id="3.30.200.20:FF:000228">
    <property type="entry name" value="Serine/threonine-protein kinase BIK1"/>
    <property type="match status" value="1"/>
</dbReference>
<dbReference type="InterPro" id="IPR050823">
    <property type="entry name" value="Plant_Ser_Thr_Prot_Kinase"/>
</dbReference>